<proteinExistence type="predicted"/>
<sequence>MLDLCDEDVLPWMICGDFNEIIHADEKQDGKRQSENQMRGFREVVRYAVLIDLGFVGSKFTWSNKFTKIRLDRAFATSFWSDIFPQTRVNVLPLSVSDHAPLLVQLHLSQEESYWSQHAKVHWLKEAGIIDQSALDATLVAIQSCVK</sequence>
<dbReference type="GO" id="GO:0003824">
    <property type="term" value="F:catalytic activity"/>
    <property type="evidence" value="ECO:0007669"/>
    <property type="project" value="InterPro"/>
</dbReference>
<accession>A0AAW1VN49</accession>
<dbReference type="Gene3D" id="3.60.10.10">
    <property type="entry name" value="Endonuclease/exonuclease/phosphatase"/>
    <property type="match status" value="1"/>
</dbReference>
<dbReference type="Proteomes" id="UP001457282">
    <property type="component" value="Unassembled WGS sequence"/>
</dbReference>
<keyword evidence="3" id="KW-1185">Reference proteome</keyword>
<dbReference type="PANTHER" id="PTHR33710:SF71">
    <property type="entry name" value="ENDONUCLEASE_EXONUCLEASE_PHOSPHATASE DOMAIN-CONTAINING PROTEIN"/>
    <property type="match status" value="1"/>
</dbReference>
<dbReference type="InterPro" id="IPR036691">
    <property type="entry name" value="Endo/exonu/phosph_ase_sf"/>
</dbReference>
<dbReference type="SUPFAM" id="SSF56219">
    <property type="entry name" value="DNase I-like"/>
    <property type="match status" value="1"/>
</dbReference>
<reference evidence="2 3" key="1">
    <citation type="journal article" date="2023" name="G3 (Bethesda)">
        <title>A chromosome-length genome assembly and annotation of blackberry (Rubus argutus, cv. 'Hillquist').</title>
        <authorList>
            <person name="Bruna T."/>
            <person name="Aryal R."/>
            <person name="Dudchenko O."/>
            <person name="Sargent D.J."/>
            <person name="Mead D."/>
            <person name="Buti M."/>
            <person name="Cavallini A."/>
            <person name="Hytonen T."/>
            <person name="Andres J."/>
            <person name="Pham M."/>
            <person name="Weisz D."/>
            <person name="Mascagni F."/>
            <person name="Usai G."/>
            <person name="Natali L."/>
            <person name="Bassil N."/>
            <person name="Fernandez G.E."/>
            <person name="Lomsadze A."/>
            <person name="Armour M."/>
            <person name="Olukolu B."/>
            <person name="Poorten T."/>
            <person name="Britton C."/>
            <person name="Davik J."/>
            <person name="Ashrafi H."/>
            <person name="Aiden E.L."/>
            <person name="Borodovsky M."/>
            <person name="Worthington M."/>
        </authorList>
    </citation>
    <scope>NUCLEOTIDE SEQUENCE [LARGE SCALE GENOMIC DNA]</scope>
    <source>
        <strain evidence="2">PI 553951</strain>
    </source>
</reference>
<feature type="domain" description="Endonuclease/exonuclease/phosphatase" evidence="1">
    <location>
        <begin position="10"/>
        <end position="99"/>
    </location>
</feature>
<name>A0AAW1VN49_RUBAR</name>
<evidence type="ECO:0000259" key="1">
    <source>
        <dbReference type="Pfam" id="PF03372"/>
    </source>
</evidence>
<evidence type="ECO:0000313" key="2">
    <source>
        <dbReference type="EMBL" id="KAK9902987.1"/>
    </source>
</evidence>
<dbReference type="EMBL" id="JBEDUW010000245">
    <property type="protein sequence ID" value="KAK9902987.1"/>
    <property type="molecule type" value="Genomic_DNA"/>
</dbReference>
<dbReference type="InterPro" id="IPR005135">
    <property type="entry name" value="Endo/exonuclease/phosphatase"/>
</dbReference>
<dbReference type="PANTHER" id="PTHR33710">
    <property type="entry name" value="BNAC02G09200D PROTEIN"/>
    <property type="match status" value="1"/>
</dbReference>
<dbReference type="Pfam" id="PF03372">
    <property type="entry name" value="Exo_endo_phos"/>
    <property type="match status" value="1"/>
</dbReference>
<gene>
    <name evidence="2" type="ORF">M0R45_001378</name>
</gene>
<dbReference type="AlphaFoldDB" id="A0AAW1VN49"/>
<comment type="caution">
    <text evidence="2">The sequence shown here is derived from an EMBL/GenBank/DDBJ whole genome shotgun (WGS) entry which is preliminary data.</text>
</comment>
<evidence type="ECO:0000313" key="3">
    <source>
        <dbReference type="Proteomes" id="UP001457282"/>
    </source>
</evidence>
<organism evidence="2 3">
    <name type="scientific">Rubus argutus</name>
    <name type="common">Southern blackberry</name>
    <dbReference type="NCBI Taxonomy" id="59490"/>
    <lineage>
        <taxon>Eukaryota</taxon>
        <taxon>Viridiplantae</taxon>
        <taxon>Streptophyta</taxon>
        <taxon>Embryophyta</taxon>
        <taxon>Tracheophyta</taxon>
        <taxon>Spermatophyta</taxon>
        <taxon>Magnoliopsida</taxon>
        <taxon>eudicotyledons</taxon>
        <taxon>Gunneridae</taxon>
        <taxon>Pentapetalae</taxon>
        <taxon>rosids</taxon>
        <taxon>fabids</taxon>
        <taxon>Rosales</taxon>
        <taxon>Rosaceae</taxon>
        <taxon>Rosoideae</taxon>
        <taxon>Rosoideae incertae sedis</taxon>
        <taxon>Rubus</taxon>
    </lineage>
</organism>
<protein>
    <recommendedName>
        <fullName evidence="1">Endonuclease/exonuclease/phosphatase domain-containing protein</fullName>
    </recommendedName>
</protein>